<dbReference type="EMBL" id="CAJJDO010000056">
    <property type="protein sequence ID" value="CAD8172200.1"/>
    <property type="molecule type" value="Genomic_DNA"/>
</dbReference>
<protein>
    <submittedName>
        <fullName evidence="1">Uncharacterized protein</fullName>
    </submittedName>
</protein>
<gene>
    <name evidence="1" type="ORF">PPENT_87.1.T0560148</name>
</gene>
<name>A0A8S1V4A7_9CILI</name>
<evidence type="ECO:0000313" key="2">
    <source>
        <dbReference type="Proteomes" id="UP000689195"/>
    </source>
</evidence>
<accession>A0A8S1V4A7</accession>
<organism evidence="1 2">
    <name type="scientific">Paramecium pentaurelia</name>
    <dbReference type="NCBI Taxonomy" id="43138"/>
    <lineage>
        <taxon>Eukaryota</taxon>
        <taxon>Sar</taxon>
        <taxon>Alveolata</taxon>
        <taxon>Ciliophora</taxon>
        <taxon>Intramacronucleata</taxon>
        <taxon>Oligohymenophorea</taxon>
        <taxon>Peniculida</taxon>
        <taxon>Parameciidae</taxon>
        <taxon>Paramecium</taxon>
    </lineage>
</organism>
<proteinExistence type="predicted"/>
<reference evidence="1" key="1">
    <citation type="submission" date="2021-01" db="EMBL/GenBank/DDBJ databases">
        <authorList>
            <consortium name="Genoscope - CEA"/>
            <person name="William W."/>
        </authorList>
    </citation>
    <scope>NUCLEOTIDE SEQUENCE</scope>
</reference>
<evidence type="ECO:0000313" key="1">
    <source>
        <dbReference type="EMBL" id="CAD8172200.1"/>
    </source>
</evidence>
<comment type="caution">
    <text evidence="1">The sequence shown here is derived from an EMBL/GenBank/DDBJ whole genome shotgun (WGS) entry which is preliminary data.</text>
</comment>
<keyword evidence="2" id="KW-1185">Reference proteome</keyword>
<sequence length="229" mass="27336">MINGSYFQVGIGYRDIMQKNNYHQCYYTGTYLIQNNGHIFSHHSKDLLDKNLSFRFTNNDIIIIAVCIEHKYIKCSRQYNPQLTFVQLDIDTSQELNPCVGVSQQSKIQLLDNMAILRQIRFKYIFKYLFIIQNNQIQEVKQLYFQQKQIAIIQEHKLYYNTAQNREVTRAIQLYCRYSPYKLIFLSIQIIKCKANQNLWEISEQINFGESIEKLVEEKKIKLVKEVFC</sequence>
<dbReference type="AlphaFoldDB" id="A0A8S1V4A7"/>
<dbReference type="Proteomes" id="UP000689195">
    <property type="component" value="Unassembled WGS sequence"/>
</dbReference>